<keyword evidence="3" id="KW-1185">Reference proteome</keyword>
<dbReference type="Proteomes" id="UP000011668">
    <property type="component" value="Unassembled WGS sequence"/>
</dbReference>
<evidence type="ECO:0000313" key="3">
    <source>
        <dbReference type="Proteomes" id="UP000011668"/>
    </source>
</evidence>
<comment type="caution">
    <text evidence="2">The sequence shown here is derived from an EMBL/GenBank/DDBJ whole genome shotgun (WGS) entry which is preliminary data.</text>
</comment>
<accession>L8WPJ0</accession>
<evidence type="ECO:0000256" key="1">
    <source>
        <dbReference type="SAM" id="MobiDB-lite"/>
    </source>
</evidence>
<protein>
    <submittedName>
        <fullName evidence="2">Uncharacterized protein</fullName>
    </submittedName>
</protein>
<dbReference type="EMBL" id="AFRT01001521">
    <property type="protein sequence ID" value="ELU40076.1"/>
    <property type="molecule type" value="Genomic_DNA"/>
</dbReference>
<sequence>MVRLGSSVQQCKTKYPVPISENPNSTLRPHHTHPPLIPHQLVRTHTRTAPRGARLWIGSVHSTQKTYVTKRMDIASRKKNAKKNGEIATQYYISGVRSTREVLGEKKTDANRVRPILYQGEQNTMACTTDDWIEQKRKRRKREKRREDEGRGKGDCKRVTLN</sequence>
<reference evidence="2 3" key="1">
    <citation type="journal article" date="2013" name="Nat. Commun.">
        <title>The evolution and pathogenic mechanisms of the rice sheath blight pathogen.</title>
        <authorList>
            <person name="Zheng A."/>
            <person name="Lin R."/>
            <person name="Xu L."/>
            <person name="Qin P."/>
            <person name="Tang C."/>
            <person name="Ai P."/>
            <person name="Zhang D."/>
            <person name="Liu Y."/>
            <person name="Sun Z."/>
            <person name="Feng H."/>
            <person name="Wang Y."/>
            <person name="Chen Y."/>
            <person name="Liang X."/>
            <person name="Fu R."/>
            <person name="Li Q."/>
            <person name="Zhang J."/>
            <person name="Yu X."/>
            <person name="Xie Z."/>
            <person name="Ding L."/>
            <person name="Guan P."/>
            <person name="Tang J."/>
            <person name="Liang Y."/>
            <person name="Wang S."/>
            <person name="Deng Q."/>
            <person name="Li S."/>
            <person name="Zhu J."/>
            <person name="Wang L."/>
            <person name="Liu H."/>
            <person name="Li P."/>
        </authorList>
    </citation>
    <scope>NUCLEOTIDE SEQUENCE [LARGE SCALE GENOMIC DNA]</scope>
    <source>
        <strain evidence="3">AG-1 IA</strain>
    </source>
</reference>
<evidence type="ECO:0000313" key="2">
    <source>
        <dbReference type="EMBL" id="ELU40076.1"/>
    </source>
</evidence>
<name>L8WPJ0_THACA</name>
<proteinExistence type="predicted"/>
<gene>
    <name evidence="2" type="ORF">AG1IA_05909</name>
</gene>
<feature type="region of interest" description="Disordered" evidence="1">
    <location>
        <begin position="130"/>
        <end position="162"/>
    </location>
</feature>
<organism evidence="2 3">
    <name type="scientific">Thanatephorus cucumeris (strain AG1-IA)</name>
    <name type="common">Rice sheath blight fungus</name>
    <name type="synonym">Rhizoctonia solani</name>
    <dbReference type="NCBI Taxonomy" id="983506"/>
    <lineage>
        <taxon>Eukaryota</taxon>
        <taxon>Fungi</taxon>
        <taxon>Dikarya</taxon>
        <taxon>Basidiomycota</taxon>
        <taxon>Agaricomycotina</taxon>
        <taxon>Agaricomycetes</taxon>
        <taxon>Cantharellales</taxon>
        <taxon>Ceratobasidiaceae</taxon>
        <taxon>Rhizoctonia</taxon>
        <taxon>Rhizoctonia solani AG-1</taxon>
    </lineage>
</organism>
<dbReference type="AlphaFoldDB" id="L8WPJ0"/>
<feature type="compositionally biased region" description="Basic and acidic residues" evidence="1">
    <location>
        <begin position="145"/>
        <end position="162"/>
    </location>
</feature>
<dbReference type="HOGENOM" id="CLU_1636556_0_0_1"/>